<evidence type="ECO:0000313" key="9">
    <source>
        <dbReference type="EMBL" id="OCK84590.1"/>
    </source>
</evidence>
<keyword evidence="6" id="KW-0539">Nucleus</keyword>
<keyword evidence="5" id="KW-0159">Chromosome partition</keyword>
<dbReference type="Proteomes" id="UP000250266">
    <property type="component" value="Unassembled WGS sequence"/>
</dbReference>
<evidence type="ECO:0000256" key="8">
    <source>
        <dbReference type="SAM" id="MobiDB-lite"/>
    </source>
</evidence>
<reference evidence="9 10" key="1">
    <citation type="journal article" date="2016" name="Nat. Commun.">
        <title>Ectomycorrhizal ecology is imprinted in the genome of the dominant symbiotic fungus Cenococcum geophilum.</title>
        <authorList>
            <consortium name="DOE Joint Genome Institute"/>
            <person name="Peter M."/>
            <person name="Kohler A."/>
            <person name="Ohm R.A."/>
            <person name="Kuo A."/>
            <person name="Krutzmann J."/>
            <person name="Morin E."/>
            <person name="Arend M."/>
            <person name="Barry K.W."/>
            <person name="Binder M."/>
            <person name="Choi C."/>
            <person name="Clum A."/>
            <person name="Copeland A."/>
            <person name="Grisel N."/>
            <person name="Haridas S."/>
            <person name="Kipfer T."/>
            <person name="LaButti K."/>
            <person name="Lindquist E."/>
            <person name="Lipzen A."/>
            <person name="Maire R."/>
            <person name="Meier B."/>
            <person name="Mihaltcheva S."/>
            <person name="Molinier V."/>
            <person name="Murat C."/>
            <person name="Poggeler S."/>
            <person name="Quandt C.A."/>
            <person name="Sperisen C."/>
            <person name="Tritt A."/>
            <person name="Tisserant E."/>
            <person name="Crous P.W."/>
            <person name="Henrissat B."/>
            <person name="Nehls U."/>
            <person name="Egli S."/>
            <person name="Spatafora J.W."/>
            <person name="Grigoriev I.V."/>
            <person name="Martin F.M."/>
        </authorList>
    </citation>
    <scope>NUCLEOTIDE SEQUENCE [LARGE SCALE GENOMIC DNA]</scope>
    <source>
        <strain evidence="9 10">CBS 459.81</strain>
    </source>
</reference>
<evidence type="ECO:0000256" key="3">
    <source>
        <dbReference type="ARBA" id="ARBA00022618"/>
    </source>
</evidence>
<keyword evidence="10" id="KW-1185">Reference proteome</keyword>
<dbReference type="Pfam" id="PF10345">
    <property type="entry name" value="Cohesin_load"/>
    <property type="match status" value="1"/>
</dbReference>
<dbReference type="AlphaFoldDB" id="A0A8E2JJ52"/>
<feature type="region of interest" description="Disordered" evidence="8">
    <location>
        <begin position="91"/>
        <end position="136"/>
    </location>
</feature>
<gene>
    <name evidence="9" type="ORF">K432DRAFT_378432</name>
</gene>
<dbReference type="GO" id="GO:0007064">
    <property type="term" value="P:mitotic sister chromatid cohesion"/>
    <property type="evidence" value="ECO:0007669"/>
    <property type="project" value="InterPro"/>
</dbReference>
<dbReference type="PANTHER" id="PTHR21394">
    <property type="entry name" value="MAU2 CHROMATID COHESION FACTOR HOMOLOG"/>
    <property type="match status" value="1"/>
</dbReference>
<dbReference type="GO" id="GO:0005634">
    <property type="term" value="C:nucleus"/>
    <property type="evidence" value="ECO:0007669"/>
    <property type="project" value="UniProtKB-SubCell"/>
</dbReference>
<comment type="similarity">
    <text evidence="2">Belongs to the SCC4/mau-2 family.</text>
</comment>
<evidence type="ECO:0000256" key="7">
    <source>
        <dbReference type="ARBA" id="ARBA00023306"/>
    </source>
</evidence>
<keyword evidence="7" id="KW-0131">Cell cycle</keyword>
<dbReference type="OrthoDB" id="5565328at2759"/>
<evidence type="ECO:0000256" key="1">
    <source>
        <dbReference type="ARBA" id="ARBA00004123"/>
    </source>
</evidence>
<proteinExistence type="inferred from homology"/>
<protein>
    <recommendedName>
        <fullName evidence="11">Cohesin loading factor-domain-containing protein</fullName>
    </recommendedName>
</protein>
<dbReference type="InterPro" id="IPR019440">
    <property type="entry name" value="MAU2"/>
</dbReference>
<keyword evidence="4" id="KW-0498">Mitosis</keyword>
<evidence type="ECO:0000313" key="10">
    <source>
        <dbReference type="Proteomes" id="UP000250266"/>
    </source>
</evidence>
<accession>A0A8E2JJ52</accession>
<dbReference type="EMBL" id="KV744834">
    <property type="protein sequence ID" value="OCK84590.1"/>
    <property type="molecule type" value="Genomic_DNA"/>
</dbReference>
<dbReference type="GO" id="GO:0051301">
    <property type="term" value="P:cell division"/>
    <property type="evidence" value="ECO:0007669"/>
    <property type="project" value="UniProtKB-KW"/>
</dbReference>
<comment type="subcellular location">
    <subcellularLocation>
        <location evidence="1">Nucleus</location>
    </subcellularLocation>
</comment>
<sequence>MDYRYQYPPQPPQGGQYTPTFSAPGYTPNGYPTTNIPQQMISEPYSQSQPVQNHSMVAISQRSSQYQQQLQQQFQHQQAHNAIPISQYTQNSQVPAAKPVPQYRPTPQHRPAPQHRLTPQKVSRHPQVVIQKPPPTPFPISTVTPTASPNAAPPVDYQLLLLSLAEEYISAAHGMGSIASLAQREADLEQYYKLMSTALRCLESVLKHFRLHPRAEATLRLRYASLLNDETDNNMEAETVLSKGITLCQRNRLFDLKYSMQHLLGRVLFKTNPRAALKTLDNVIPEVEAYQHIAWVYAFRFLRVSLSLQIPSHPETSSALQHLHAISALAEKQGDRAIFVTSAALEAMVHLRIPGSDSIEQAQRAIASARSFQLETSVKELGQIVALVDFLDLMCSLQHYVPDQAAAKMTAMQKIMDQAVLASTGKDNGTFNVLVDRSSGGQLTASTGGIFTKTADGRDHITFSWLHRRDLYSLAYYLSGVTSHLRNEDRAENYLREGIKLIRESLDLHEPVNESMAGASSRIAWRILMDWHMRLHLAFIACSRADWSSAEATLVALRETAKNSFIDSTDTLPRLATYLSGVVNQGKGLTDLALSTYQLPILALPASNARPNDAHTDIAILAAMNSLLLIRDPSHPQHYVSDTLLAQLDPICLAHPNKAIVSAYFIIQANTKGKDSIVKTKHCIQSALQAAKSIANQQLLCISMNLMTATFFTDIVGEQAEKSAKAGRLLAKRCKDDLWVCVADGMLVDTLEKHGKMQEAQVVRQEMLELRAKLPETLRGG</sequence>
<keyword evidence="3" id="KW-0132">Cell division</keyword>
<dbReference type="GO" id="GO:0007059">
    <property type="term" value="P:chromosome segregation"/>
    <property type="evidence" value="ECO:0007669"/>
    <property type="project" value="UniProtKB-KW"/>
</dbReference>
<feature type="region of interest" description="Disordered" evidence="8">
    <location>
        <begin position="1"/>
        <end position="25"/>
    </location>
</feature>
<evidence type="ECO:0000256" key="4">
    <source>
        <dbReference type="ARBA" id="ARBA00022776"/>
    </source>
</evidence>
<evidence type="ECO:0000256" key="2">
    <source>
        <dbReference type="ARBA" id="ARBA00008585"/>
    </source>
</evidence>
<evidence type="ECO:0000256" key="6">
    <source>
        <dbReference type="ARBA" id="ARBA00023242"/>
    </source>
</evidence>
<name>A0A8E2JJ52_9PEZI</name>
<evidence type="ECO:0008006" key="11">
    <source>
        <dbReference type="Google" id="ProtNLM"/>
    </source>
</evidence>
<evidence type="ECO:0000256" key="5">
    <source>
        <dbReference type="ARBA" id="ARBA00022829"/>
    </source>
</evidence>
<organism evidence="9 10">
    <name type="scientific">Lepidopterella palustris CBS 459.81</name>
    <dbReference type="NCBI Taxonomy" id="1314670"/>
    <lineage>
        <taxon>Eukaryota</taxon>
        <taxon>Fungi</taxon>
        <taxon>Dikarya</taxon>
        <taxon>Ascomycota</taxon>
        <taxon>Pezizomycotina</taxon>
        <taxon>Dothideomycetes</taxon>
        <taxon>Pleosporomycetidae</taxon>
        <taxon>Mytilinidiales</taxon>
        <taxon>Argynnaceae</taxon>
        <taxon>Lepidopterella</taxon>
    </lineage>
</organism>